<keyword evidence="3" id="KW-1185">Reference proteome</keyword>
<keyword evidence="1" id="KW-0732">Signal</keyword>
<protein>
    <recommendedName>
        <fullName evidence="4">FecR protein domain-containing protein</fullName>
    </recommendedName>
</protein>
<evidence type="ECO:0000256" key="1">
    <source>
        <dbReference type="SAM" id="SignalP"/>
    </source>
</evidence>
<dbReference type="EMBL" id="JAKLWS010000026">
    <property type="protein sequence ID" value="MCG2590103.1"/>
    <property type="molecule type" value="Genomic_DNA"/>
</dbReference>
<evidence type="ECO:0000313" key="2">
    <source>
        <dbReference type="EMBL" id="MCG2590103.1"/>
    </source>
</evidence>
<dbReference type="Proteomes" id="UP001165366">
    <property type="component" value="Unassembled WGS sequence"/>
</dbReference>
<proteinExistence type="predicted"/>
<feature type="signal peptide" evidence="1">
    <location>
        <begin position="1"/>
        <end position="20"/>
    </location>
</feature>
<dbReference type="PROSITE" id="PS51257">
    <property type="entry name" value="PROKAR_LIPOPROTEIN"/>
    <property type="match status" value="1"/>
</dbReference>
<sequence>MSYRPTLLLICLFVFTSCSSNPGTNVYQGKKIEIDYRFAENIQDQSWVKVDTIEFRHERDRRVAENSEFILPTSEIVLDSLETGRTLRTRSSSNSIPMYLSRAFALINISSNDDAKNTVTYVVPDPSIASVTGKFVVQKSDSSLVRIEVPKGYPADVNVLID</sequence>
<name>A0ABS9KGY4_9BACT</name>
<organism evidence="2 3">
    <name type="scientific">Rhodohalobacter sulfatireducens</name>
    <dbReference type="NCBI Taxonomy" id="2911366"/>
    <lineage>
        <taxon>Bacteria</taxon>
        <taxon>Pseudomonadati</taxon>
        <taxon>Balneolota</taxon>
        <taxon>Balneolia</taxon>
        <taxon>Balneolales</taxon>
        <taxon>Balneolaceae</taxon>
        <taxon>Rhodohalobacter</taxon>
    </lineage>
</organism>
<reference evidence="2" key="1">
    <citation type="submission" date="2022-01" db="EMBL/GenBank/DDBJ databases">
        <authorList>
            <person name="Wang Y."/>
        </authorList>
    </citation>
    <scope>NUCLEOTIDE SEQUENCE</scope>
    <source>
        <strain evidence="2">WB101</strain>
    </source>
</reference>
<gene>
    <name evidence="2" type="ORF">L6773_16110</name>
</gene>
<comment type="caution">
    <text evidence="2">The sequence shown here is derived from an EMBL/GenBank/DDBJ whole genome shotgun (WGS) entry which is preliminary data.</text>
</comment>
<evidence type="ECO:0000313" key="3">
    <source>
        <dbReference type="Proteomes" id="UP001165366"/>
    </source>
</evidence>
<evidence type="ECO:0008006" key="4">
    <source>
        <dbReference type="Google" id="ProtNLM"/>
    </source>
</evidence>
<feature type="chain" id="PRO_5045915628" description="FecR protein domain-containing protein" evidence="1">
    <location>
        <begin position="21"/>
        <end position="162"/>
    </location>
</feature>
<reference evidence="2" key="2">
    <citation type="submission" date="2024-05" db="EMBL/GenBank/DDBJ databases">
        <title>Rhodohalobacter halophilus gen. nov., sp. nov., a moderately halophilic member of the family Balneolaceae.</title>
        <authorList>
            <person name="Xia J."/>
        </authorList>
    </citation>
    <scope>NUCLEOTIDE SEQUENCE</scope>
    <source>
        <strain evidence="2">WB101</strain>
    </source>
</reference>
<dbReference type="RefSeq" id="WP_237855460.1">
    <property type="nucleotide sequence ID" value="NZ_JAKLWS010000026.1"/>
</dbReference>
<accession>A0ABS9KGY4</accession>